<evidence type="ECO:0008006" key="2">
    <source>
        <dbReference type="Google" id="ProtNLM"/>
    </source>
</evidence>
<name>A0A6J4KZK0_9ACTN</name>
<dbReference type="Gene3D" id="3.30.530.20">
    <property type="match status" value="1"/>
</dbReference>
<dbReference type="InterPro" id="IPR023393">
    <property type="entry name" value="START-like_dom_sf"/>
</dbReference>
<dbReference type="AlphaFoldDB" id="A0A6J4KZK0"/>
<dbReference type="EMBL" id="CADCUF010000038">
    <property type="protein sequence ID" value="CAA9319961.1"/>
    <property type="molecule type" value="Genomic_DNA"/>
</dbReference>
<evidence type="ECO:0000313" key="1">
    <source>
        <dbReference type="EMBL" id="CAA9319961.1"/>
    </source>
</evidence>
<gene>
    <name evidence="1" type="ORF">AVDCRST_MAG24-294</name>
</gene>
<sequence>MFVAAPRPVVFAYFADPRNRPEWQASLRSIELLDPLAPEEEPYVGLRWVDKVKVGPPFELQISRLEPGELWSEVGSAGPFTAYGTLLFEDETRDDVTGTRVHCIARVHGRGAARPLGPAATALGVALVRVDLGRAARVLASASG</sequence>
<proteinExistence type="predicted"/>
<reference evidence="1" key="1">
    <citation type="submission" date="2020-02" db="EMBL/GenBank/DDBJ databases">
        <authorList>
            <person name="Meier V. D."/>
        </authorList>
    </citation>
    <scope>NUCLEOTIDE SEQUENCE</scope>
    <source>
        <strain evidence="1">AVDCRST_MAG24</strain>
    </source>
</reference>
<organism evidence="1">
    <name type="scientific">uncultured Nocardioidaceae bacterium</name>
    <dbReference type="NCBI Taxonomy" id="253824"/>
    <lineage>
        <taxon>Bacteria</taxon>
        <taxon>Bacillati</taxon>
        <taxon>Actinomycetota</taxon>
        <taxon>Actinomycetes</taxon>
        <taxon>Propionibacteriales</taxon>
        <taxon>Nocardioidaceae</taxon>
        <taxon>environmental samples</taxon>
    </lineage>
</organism>
<protein>
    <recommendedName>
        <fullName evidence="2">Polyketide cyclase/dehydrase</fullName>
    </recommendedName>
</protein>
<dbReference type="SUPFAM" id="SSF55961">
    <property type="entry name" value="Bet v1-like"/>
    <property type="match status" value="1"/>
</dbReference>
<accession>A0A6J4KZK0</accession>